<evidence type="ECO:0000313" key="4">
    <source>
        <dbReference type="EMBL" id="QJI00846.1"/>
    </source>
</evidence>
<organism evidence="3">
    <name type="scientific">viral metagenome</name>
    <dbReference type="NCBI Taxonomy" id="1070528"/>
    <lineage>
        <taxon>unclassified sequences</taxon>
        <taxon>metagenomes</taxon>
        <taxon>organismal metagenomes</taxon>
    </lineage>
</organism>
<feature type="region of interest" description="Disordered" evidence="1">
    <location>
        <begin position="61"/>
        <end position="93"/>
    </location>
</feature>
<reference evidence="3" key="1">
    <citation type="submission" date="2020-03" db="EMBL/GenBank/DDBJ databases">
        <title>The deep terrestrial virosphere.</title>
        <authorList>
            <person name="Holmfeldt K."/>
            <person name="Nilsson E."/>
            <person name="Simone D."/>
            <person name="Lopez-Fernandez M."/>
            <person name="Wu X."/>
            <person name="de Brujin I."/>
            <person name="Lundin D."/>
            <person name="Andersson A."/>
            <person name="Bertilsson S."/>
            <person name="Dopson M."/>
        </authorList>
    </citation>
    <scope>NUCLEOTIDE SEQUENCE</scope>
    <source>
        <strain evidence="2">MM415A03750</strain>
        <strain evidence="3">MM415B03474</strain>
        <strain evidence="4">TM448B02137</strain>
    </source>
</reference>
<protein>
    <submittedName>
        <fullName evidence="3">Uncharacterized protein</fullName>
    </submittedName>
</protein>
<evidence type="ECO:0000313" key="3">
    <source>
        <dbReference type="EMBL" id="QJA91099.1"/>
    </source>
</evidence>
<accession>A0A6M3L9M8</accession>
<gene>
    <name evidence="2" type="ORF">MM415A03750_0013</name>
    <name evidence="3" type="ORF">MM415B03474_0013</name>
    <name evidence="4" type="ORF">TM448B02137_0005</name>
</gene>
<name>A0A6M3L9M8_9ZZZZ</name>
<sequence length="93" mass="10555">MKTAEQLRKDIHQIKKSNRSQHSAIKQVLFNIIDILDHYELNYMVQLGAILASELIEPTPNPELSKIDMGEPEEKPKNKMDDLASAILSKKGN</sequence>
<dbReference type="AlphaFoldDB" id="A0A6M3L9M8"/>
<dbReference type="EMBL" id="MT141790">
    <property type="protein sequence ID" value="QJA70414.1"/>
    <property type="molecule type" value="Genomic_DNA"/>
</dbReference>
<feature type="compositionally biased region" description="Basic and acidic residues" evidence="1">
    <location>
        <begin position="65"/>
        <end position="82"/>
    </location>
</feature>
<dbReference type="EMBL" id="MT144880">
    <property type="protein sequence ID" value="QJI00846.1"/>
    <property type="molecule type" value="Genomic_DNA"/>
</dbReference>
<proteinExistence type="predicted"/>
<dbReference type="EMBL" id="MT142961">
    <property type="protein sequence ID" value="QJA91099.1"/>
    <property type="molecule type" value="Genomic_DNA"/>
</dbReference>
<evidence type="ECO:0000256" key="1">
    <source>
        <dbReference type="SAM" id="MobiDB-lite"/>
    </source>
</evidence>
<evidence type="ECO:0000313" key="2">
    <source>
        <dbReference type="EMBL" id="QJA70414.1"/>
    </source>
</evidence>